<accession>A0A1L1PTB4</accession>
<dbReference type="Gene3D" id="3.30.300.30">
    <property type="match status" value="1"/>
</dbReference>
<sequence>MSLAHLLARQARISPDTPALFNGTERWATHAQWAQRSAALAQRLSAAGLQPGDRVVVFMRNHPRYLEILWGAWWAGLAVVPVNAKLHPAEVEWIIDNAQARWAFVTRELAPQPLAGLDRQIDIESPEADALLAPLDQGALPDPYDNAPDDLAWLFYTSGTTGRPKGVMLTHRNLMTMGLCYFVDVDPVDRGDAIVYAAPMSHGCGLYAIPHLMAGARHVVPASGGVDPGELFALGQALGPLSTFAAPTIVKRLVDHAEAEGLGPAEAARAFKTIVYGGAPMYLADIQRALRVMGPRFVQIYGQGETPMVGTALSRQHIADAAHPDHAARLASVGVAQTPVQVRVAGADGQALPPGEVGEVLVRGDTVMAGYWRNPEATAAAVREGWLWTGDMGSMDAHGFLTLKDRSKDLLISGGSNIYPREVEEVLLTAPGVAEVAVVGAPDPEWGEVVVAFVVAAPGQAGDAAALDAHCLAHIARFKRPKRYVFVDALPKNHYGKVLKTELRQRAAQAENPA</sequence>
<comment type="similarity">
    <text evidence="1">Belongs to the ATP-dependent AMP-binding enzyme family.</text>
</comment>
<evidence type="ECO:0000256" key="1">
    <source>
        <dbReference type="ARBA" id="ARBA00006432"/>
    </source>
</evidence>
<dbReference type="InterPro" id="IPR020845">
    <property type="entry name" value="AMP-binding_CS"/>
</dbReference>
<dbReference type="Pfam" id="PF00501">
    <property type="entry name" value="AMP-binding"/>
    <property type="match status" value="1"/>
</dbReference>
<dbReference type="PANTHER" id="PTHR43767:SF7">
    <property type="entry name" value="MEDIUM_LONG-CHAIN-FATTY-ACID--COA LIGASE FADD8"/>
    <property type="match status" value="1"/>
</dbReference>
<dbReference type="InterPro" id="IPR042099">
    <property type="entry name" value="ANL_N_sf"/>
</dbReference>
<dbReference type="EMBL" id="CCAE010000025">
    <property type="protein sequence ID" value="CDN88565.1"/>
    <property type="molecule type" value="Genomic_DNA"/>
</dbReference>
<evidence type="ECO:0000313" key="5">
    <source>
        <dbReference type="EMBL" id="CDN88565.1"/>
    </source>
</evidence>
<feature type="domain" description="AMP-binding enzyme C-terminal" evidence="4">
    <location>
        <begin position="422"/>
        <end position="497"/>
    </location>
</feature>
<name>A0A1L1PTB4_HYDIT</name>
<dbReference type="Gene3D" id="3.40.50.12780">
    <property type="entry name" value="N-terminal domain of ligase-like"/>
    <property type="match status" value="1"/>
</dbReference>
<dbReference type="InterPro" id="IPR050237">
    <property type="entry name" value="ATP-dep_AMP-bd_enzyme"/>
</dbReference>
<evidence type="ECO:0000259" key="4">
    <source>
        <dbReference type="Pfam" id="PF13193"/>
    </source>
</evidence>
<dbReference type="RefSeq" id="WP_009516886.1">
    <property type="nucleotide sequence ID" value="NZ_CCAE010000025.1"/>
</dbReference>
<dbReference type="InterPro" id="IPR020459">
    <property type="entry name" value="AMP-binding"/>
</dbReference>
<keyword evidence="2 5" id="KW-0436">Ligase</keyword>
<evidence type="ECO:0000313" key="6">
    <source>
        <dbReference type="Proteomes" id="UP000028878"/>
    </source>
</evidence>
<proteinExistence type="inferred from homology"/>
<dbReference type="SUPFAM" id="SSF56801">
    <property type="entry name" value="Acetyl-CoA synthetase-like"/>
    <property type="match status" value="1"/>
</dbReference>
<organism evidence="5 6">
    <name type="scientific">Hydrogenophaga intermedia</name>
    <dbReference type="NCBI Taxonomy" id="65786"/>
    <lineage>
        <taxon>Bacteria</taxon>
        <taxon>Pseudomonadati</taxon>
        <taxon>Pseudomonadota</taxon>
        <taxon>Betaproteobacteria</taxon>
        <taxon>Burkholderiales</taxon>
        <taxon>Comamonadaceae</taxon>
        <taxon>Hydrogenophaga</taxon>
    </lineage>
</organism>
<evidence type="ECO:0000259" key="3">
    <source>
        <dbReference type="Pfam" id="PF00501"/>
    </source>
</evidence>
<reference evidence="6" key="1">
    <citation type="submission" date="2014-11" db="EMBL/GenBank/DDBJ databases">
        <title>Draft genome sequence of Hydrogenophaga intermedia S1.</title>
        <authorList>
            <person name="Gan H.M."/>
            <person name="Chew T.H."/>
            <person name="Stolz A."/>
        </authorList>
    </citation>
    <scope>NUCLEOTIDE SEQUENCE [LARGE SCALE GENOMIC DNA]</scope>
    <source>
        <strain evidence="6">S1</strain>
    </source>
</reference>
<dbReference type="PROSITE" id="PS00455">
    <property type="entry name" value="AMP_BINDING"/>
    <property type="match status" value="1"/>
</dbReference>
<dbReference type="FunFam" id="3.30.300.30:FF:000008">
    <property type="entry name" value="2,3-dihydroxybenzoate-AMP ligase"/>
    <property type="match status" value="1"/>
</dbReference>
<keyword evidence="6" id="KW-1185">Reference proteome</keyword>
<dbReference type="InterPro" id="IPR045851">
    <property type="entry name" value="AMP-bd_C_sf"/>
</dbReference>
<dbReference type="PRINTS" id="PR00154">
    <property type="entry name" value="AMPBINDING"/>
</dbReference>
<dbReference type="AlphaFoldDB" id="A0A1L1PTB4"/>
<dbReference type="PANTHER" id="PTHR43767">
    <property type="entry name" value="LONG-CHAIN-FATTY-ACID--COA LIGASE"/>
    <property type="match status" value="1"/>
</dbReference>
<dbReference type="InterPro" id="IPR025110">
    <property type="entry name" value="AMP-bd_C"/>
</dbReference>
<dbReference type="Proteomes" id="UP000028878">
    <property type="component" value="Unassembled WGS sequence"/>
</dbReference>
<feature type="domain" description="AMP-dependent synthetase/ligase" evidence="3">
    <location>
        <begin position="8"/>
        <end position="372"/>
    </location>
</feature>
<protein>
    <submittedName>
        <fullName evidence="5">AMP-dependent synthetase and ligase</fullName>
    </submittedName>
</protein>
<dbReference type="InterPro" id="IPR000873">
    <property type="entry name" value="AMP-dep_synth/lig_dom"/>
</dbReference>
<dbReference type="GO" id="GO:0016877">
    <property type="term" value="F:ligase activity, forming carbon-sulfur bonds"/>
    <property type="evidence" value="ECO:0007669"/>
    <property type="project" value="UniProtKB-ARBA"/>
</dbReference>
<gene>
    <name evidence="5" type="ORF">BN948_03000</name>
</gene>
<evidence type="ECO:0000256" key="2">
    <source>
        <dbReference type="ARBA" id="ARBA00022598"/>
    </source>
</evidence>
<dbReference type="Pfam" id="PF13193">
    <property type="entry name" value="AMP-binding_C"/>
    <property type="match status" value="1"/>
</dbReference>